<accession>A0AAW0PUB5</accession>
<reference evidence="10" key="1">
    <citation type="submission" date="2024-04" db="EMBL/GenBank/DDBJ databases">
        <title>Salinicola lusitanus LLJ914,a marine bacterium isolated from the Okinawa Trough.</title>
        <authorList>
            <person name="Li J."/>
        </authorList>
    </citation>
    <scope>NUCLEOTIDE SEQUENCE [LARGE SCALE GENOMIC DNA]</scope>
</reference>
<dbReference type="Pfam" id="PF00560">
    <property type="entry name" value="LRR_1"/>
    <property type="match status" value="1"/>
</dbReference>
<evidence type="ECO:0000256" key="4">
    <source>
        <dbReference type="ARBA" id="ARBA00022989"/>
    </source>
</evidence>
<feature type="region of interest" description="Disordered" evidence="6">
    <location>
        <begin position="232"/>
        <end position="252"/>
    </location>
</feature>
<comment type="subcellular location">
    <subcellularLocation>
        <location evidence="1">Membrane</location>
        <topology evidence="1">Single-pass membrane protein</topology>
    </subcellularLocation>
</comment>
<dbReference type="PANTHER" id="PTHR24365:SF554">
    <property type="entry name" value="TOLL-LIKE RECEPTOR 13"/>
    <property type="match status" value="1"/>
</dbReference>
<protein>
    <recommendedName>
        <fullName evidence="11">LRRCT domain-containing protein</fullName>
    </recommendedName>
</protein>
<sequence length="252" mass="28430">MPHFIFSTLILQATLLSPSLAQNSCTSVCKCFPELKYVNCSSQNISDSLPKVPFSTEYLDLSRNNIIQIQTYSFGHLLSLKHYYFEITWSRMCLMLSRNKIAEIQSGVFTSLCNVVLLDLSYNELSGLHFKTLLSICASNAHVLLEGNPWHCDCDLQRVFRKLDDIHRLFLDDYHKLKCSDPDELKGSLIIEVAHELCIAETVTVLILTGTVLITVVAAILMEKNKRSLSKQQSLDKDSAEEQAGLEGYCDN</sequence>
<dbReference type="GO" id="GO:0005886">
    <property type="term" value="C:plasma membrane"/>
    <property type="evidence" value="ECO:0007669"/>
    <property type="project" value="TreeGrafter"/>
</dbReference>
<evidence type="ECO:0008006" key="11">
    <source>
        <dbReference type="Google" id="ProtNLM"/>
    </source>
</evidence>
<organism evidence="9 10">
    <name type="scientific">Mugilogobius chulae</name>
    <name type="common">yellowstripe goby</name>
    <dbReference type="NCBI Taxonomy" id="88201"/>
    <lineage>
        <taxon>Eukaryota</taxon>
        <taxon>Metazoa</taxon>
        <taxon>Chordata</taxon>
        <taxon>Craniata</taxon>
        <taxon>Vertebrata</taxon>
        <taxon>Euteleostomi</taxon>
        <taxon>Actinopterygii</taxon>
        <taxon>Neopterygii</taxon>
        <taxon>Teleostei</taxon>
        <taxon>Neoteleostei</taxon>
        <taxon>Acanthomorphata</taxon>
        <taxon>Gobiaria</taxon>
        <taxon>Gobiiformes</taxon>
        <taxon>Gobioidei</taxon>
        <taxon>Gobiidae</taxon>
        <taxon>Gobionellinae</taxon>
        <taxon>Mugilogobius</taxon>
    </lineage>
</organism>
<evidence type="ECO:0000256" key="7">
    <source>
        <dbReference type="SAM" id="Phobius"/>
    </source>
</evidence>
<dbReference type="InterPro" id="IPR001611">
    <property type="entry name" value="Leu-rich_rpt"/>
</dbReference>
<dbReference type="Proteomes" id="UP001460270">
    <property type="component" value="Unassembled WGS sequence"/>
</dbReference>
<evidence type="ECO:0000256" key="5">
    <source>
        <dbReference type="ARBA" id="ARBA00023136"/>
    </source>
</evidence>
<evidence type="ECO:0000313" key="10">
    <source>
        <dbReference type="Proteomes" id="UP001460270"/>
    </source>
</evidence>
<dbReference type="Gene3D" id="3.80.10.10">
    <property type="entry name" value="Ribonuclease Inhibitor"/>
    <property type="match status" value="2"/>
</dbReference>
<keyword evidence="4 7" id="KW-1133">Transmembrane helix</keyword>
<dbReference type="InterPro" id="IPR032675">
    <property type="entry name" value="LRR_dom_sf"/>
</dbReference>
<evidence type="ECO:0000256" key="2">
    <source>
        <dbReference type="ARBA" id="ARBA00022692"/>
    </source>
</evidence>
<keyword evidence="10" id="KW-1185">Reference proteome</keyword>
<evidence type="ECO:0000256" key="1">
    <source>
        <dbReference type="ARBA" id="ARBA00004167"/>
    </source>
</evidence>
<keyword evidence="3 8" id="KW-0732">Signal</keyword>
<evidence type="ECO:0000256" key="3">
    <source>
        <dbReference type="ARBA" id="ARBA00022729"/>
    </source>
</evidence>
<evidence type="ECO:0000256" key="6">
    <source>
        <dbReference type="SAM" id="MobiDB-lite"/>
    </source>
</evidence>
<dbReference type="PANTHER" id="PTHR24365">
    <property type="entry name" value="TOLL-LIKE RECEPTOR"/>
    <property type="match status" value="1"/>
</dbReference>
<dbReference type="EMBL" id="JBBPFD010000002">
    <property type="protein sequence ID" value="KAK7938818.1"/>
    <property type="molecule type" value="Genomic_DNA"/>
</dbReference>
<dbReference type="GO" id="GO:0038023">
    <property type="term" value="F:signaling receptor activity"/>
    <property type="evidence" value="ECO:0007669"/>
    <property type="project" value="TreeGrafter"/>
</dbReference>
<evidence type="ECO:0000313" key="9">
    <source>
        <dbReference type="EMBL" id="KAK7938818.1"/>
    </source>
</evidence>
<comment type="caution">
    <text evidence="9">The sequence shown here is derived from an EMBL/GenBank/DDBJ whole genome shotgun (WGS) entry which is preliminary data.</text>
</comment>
<feature type="chain" id="PRO_5043956873" description="LRRCT domain-containing protein" evidence="8">
    <location>
        <begin position="22"/>
        <end position="252"/>
    </location>
</feature>
<keyword evidence="2 7" id="KW-0812">Transmembrane</keyword>
<feature type="transmembrane region" description="Helical" evidence="7">
    <location>
        <begin position="203"/>
        <end position="222"/>
    </location>
</feature>
<name>A0AAW0PUB5_9GOBI</name>
<dbReference type="SUPFAM" id="SSF52058">
    <property type="entry name" value="L domain-like"/>
    <property type="match status" value="1"/>
</dbReference>
<evidence type="ECO:0000256" key="8">
    <source>
        <dbReference type="SAM" id="SignalP"/>
    </source>
</evidence>
<gene>
    <name evidence="9" type="ORF">WMY93_002144</name>
</gene>
<proteinExistence type="predicted"/>
<dbReference type="GO" id="GO:0002224">
    <property type="term" value="P:toll-like receptor signaling pathway"/>
    <property type="evidence" value="ECO:0007669"/>
    <property type="project" value="TreeGrafter"/>
</dbReference>
<dbReference type="GO" id="GO:0006954">
    <property type="term" value="P:inflammatory response"/>
    <property type="evidence" value="ECO:0007669"/>
    <property type="project" value="TreeGrafter"/>
</dbReference>
<dbReference type="AlphaFoldDB" id="A0AAW0PUB5"/>
<feature type="signal peptide" evidence="8">
    <location>
        <begin position="1"/>
        <end position="21"/>
    </location>
</feature>
<keyword evidence="5 7" id="KW-0472">Membrane</keyword>